<evidence type="ECO:0000256" key="4">
    <source>
        <dbReference type="ARBA" id="ARBA00022475"/>
    </source>
</evidence>
<name>A0A563E5W2_9MICO</name>
<reference evidence="9 10" key="1">
    <citation type="submission" date="2019-05" db="EMBL/GenBank/DDBJ databases">
        <authorList>
            <person name="Lee S.D."/>
        </authorList>
    </citation>
    <scope>NUCLEOTIDE SEQUENCE [LARGE SCALE GENOMIC DNA]</scope>
    <source>
        <strain evidence="9 10">C5-26</strain>
    </source>
</reference>
<dbReference type="GO" id="GO:0015295">
    <property type="term" value="F:solute:proton symporter activity"/>
    <property type="evidence" value="ECO:0007669"/>
    <property type="project" value="TreeGrafter"/>
</dbReference>
<organism evidence="9 10">
    <name type="scientific">Leekyejoonella antrihumi</name>
    <dbReference type="NCBI Taxonomy" id="1660198"/>
    <lineage>
        <taxon>Bacteria</taxon>
        <taxon>Bacillati</taxon>
        <taxon>Actinomycetota</taxon>
        <taxon>Actinomycetes</taxon>
        <taxon>Micrococcales</taxon>
        <taxon>Dermacoccaceae</taxon>
        <taxon>Leekyejoonella</taxon>
    </lineage>
</organism>
<comment type="similarity">
    <text evidence="2 8">Belongs to the lactate permease family.</text>
</comment>
<dbReference type="EMBL" id="VCQV01000005">
    <property type="protein sequence ID" value="TWP37633.1"/>
    <property type="molecule type" value="Genomic_DNA"/>
</dbReference>
<feature type="transmembrane region" description="Helical" evidence="8">
    <location>
        <begin position="221"/>
        <end position="241"/>
    </location>
</feature>
<keyword evidence="7 8" id="KW-0472">Membrane</keyword>
<feature type="transmembrane region" description="Helical" evidence="8">
    <location>
        <begin position="521"/>
        <end position="541"/>
    </location>
</feature>
<feature type="transmembrane region" description="Helical" evidence="8">
    <location>
        <begin position="169"/>
        <end position="188"/>
    </location>
</feature>
<gene>
    <name evidence="9" type="ORF">FGL98_05325</name>
</gene>
<feature type="transmembrane region" description="Helical" evidence="8">
    <location>
        <begin position="363"/>
        <end position="382"/>
    </location>
</feature>
<accession>A0A563E5W2</accession>
<dbReference type="PANTHER" id="PTHR30003">
    <property type="entry name" value="L-LACTATE PERMEASE"/>
    <property type="match status" value="1"/>
</dbReference>
<keyword evidence="5 8" id="KW-0812">Transmembrane</keyword>
<comment type="function">
    <text evidence="8">Uptake of L-lactate across the membrane. Can also transport D-lactate and glycolate.</text>
</comment>
<proteinExistence type="inferred from homology"/>
<evidence type="ECO:0000256" key="6">
    <source>
        <dbReference type="ARBA" id="ARBA00022989"/>
    </source>
</evidence>
<feature type="transmembrane region" description="Helical" evidence="8">
    <location>
        <begin position="247"/>
        <end position="265"/>
    </location>
</feature>
<dbReference type="Pfam" id="PF02652">
    <property type="entry name" value="Lactate_perm"/>
    <property type="match status" value="1"/>
</dbReference>
<dbReference type="OrthoDB" id="9761056at2"/>
<keyword evidence="6 8" id="KW-1133">Transmembrane helix</keyword>
<comment type="subcellular location">
    <subcellularLocation>
        <location evidence="1 8">Cell membrane</location>
        <topology evidence="1 8">Multi-pass membrane protein</topology>
    </subcellularLocation>
</comment>
<dbReference type="InterPro" id="IPR003804">
    <property type="entry name" value="Lactate_perm"/>
</dbReference>
<comment type="caution">
    <text evidence="9">The sequence shown here is derived from an EMBL/GenBank/DDBJ whole genome shotgun (WGS) entry which is preliminary data.</text>
</comment>
<protein>
    <recommendedName>
        <fullName evidence="8">L-lactate permease</fullName>
    </recommendedName>
</protein>
<evidence type="ECO:0000256" key="1">
    <source>
        <dbReference type="ARBA" id="ARBA00004651"/>
    </source>
</evidence>
<dbReference type="GO" id="GO:0015129">
    <property type="term" value="F:lactate transmembrane transporter activity"/>
    <property type="evidence" value="ECO:0007669"/>
    <property type="project" value="UniProtKB-UniRule"/>
</dbReference>
<feature type="transmembrane region" description="Helical" evidence="8">
    <location>
        <begin position="144"/>
        <end position="162"/>
    </location>
</feature>
<sequence>MFHQILDPLGSIAGDTLVALVPVAVLLFLLAVLRMSAWLAVIIGSAVTIALGILIWKAPVGDTFASYGLGAATGIWSVDWIVFWGVIIYNTLVATGAFSDFKGWLVRQATADIRVQTLLMAWSFGALMEGLVGFGYPWAVVAPILIALGVADLAAIRVAALANNAPVSFGALGAPIIGLAAVTGLPLMALSQSIGRIVAILALAPPWLLIYLVSGKRGIRTGWPLAIVGSLGYIAGQFPVAEWVGPYLPDITGAIVSFAAIFLLLKVWRPKEILGFGGRPLTEAEIRDHETGTSAAADDPHALAGPAGPARVVRSLIPFGILVVVVIAWTGPWSPLTKWVPFKPEVSFVGSLSGQVGSEAWKFAPAVAGTAILVSWLLIMAYLRPTMSHLGWVFRESFHQMWGALLVGPFIFGLAYVFNSSGMANSMANGFAKVGTVFIILAPVLGWIAVALSGSNTSSNAVFGHFQYTVGKLLGAPVLLFPSLNSIGAEVGKPVAPQTASVGVATTKFVRSEGQVIRYNMAWTLVMLAYLILIGCLYYFVFPAAMKL</sequence>
<dbReference type="GO" id="GO:0005886">
    <property type="term" value="C:plasma membrane"/>
    <property type="evidence" value="ECO:0007669"/>
    <property type="project" value="UniProtKB-SubCell"/>
</dbReference>
<feature type="transmembrane region" description="Helical" evidence="8">
    <location>
        <begin position="12"/>
        <end position="30"/>
    </location>
</feature>
<evidence type="ECO:0000313" key="10">
    <source>
        <dbReference type="Proteomes" id="UP000320244"/>
    </source>
</evidence>
<evidence type="ECO:0000313" key="9">
    <source>
        <dbReference type="EMBL" id="TWP37633.1"/>
    </source>
</evidence>
<feature type="transmembrane region" description="Helical" evidence="8">
    <location>
        <begin position="37"/>
        <end position="56"/>
    </location>
</feature>
<dbReference type="AlphaFoldDB" id="A0A563E5W2"/>
<evidence type="ECO:0000256" key="2">
    <source>
        <dbReference type="ARBA" id="ARBA00010100"/>
    </source>
</evidence>
<dbReference type="Proteomes" id="UP000320244">
    <property type="component" value="Unassembled WGS sequence"/>
</dbReference>
<evidence type="ECO:0000256" key="7">
    <source>
        <dbReference type="ARBA" id="ARBA00023136"/>
    </source>
</evidence>
<feature type="transmembrane region" description="Helical" evidence="8">
    <location>
        <begin position="76"/>
        <end position="98"/>
    </location>
</feature>
<feature type="transmembrane region" description="Helical" evidence="8">
    <location>
        <begin position="316"/>
        <end position="334"/>
    </location>
</feature>
<keyword evidence="10" id="KW-1185">Reference proteome</keyword>
<feature type="transmembrane region" description="Helical" evidence="8">
    <location>
        <begin position="402"/>
        <end position="419"/>
    </location>
</feature>
<evidence type="ECO:0000256" key="5">
    <source>
        <dbReference type="ARBA" id="ARBA00022692"/>
    </source>
</evidence>
<feature type="transmembrane region" description="Helical" evidence="8">
    <location>
        <begin position="119"/>
        <end position="138"/>
    </location>
</feature>
<dbReference type="PANTHER" id="PTHR30003:SF0">
    <property type="entry name" value="GLYCOLATE PERMEASE GLCA-RELATED"/>
    <property type="match status" value="1"/>
</dbReference>
<keyword evidence="3 8" id="KW-0813">Transport</keyword>
<feature type="transmembrane region" description="Helical" evidence="8">
    <location>
        <begin position="194"/>
        <end position="214"/>
    </location>
</feature>
<evidence type="ECO:0000256" key="8">
    <source>
        <dbReference type="RuleBase" id="RU365092"/>
    </source>
</evidence>
<keyword evidence="4 8" id="KW-1003">Cell membrane</keyword>
<evidence type="ECO:0000256" key="3">
    <source>
        <dbReference type="ARBA" id="ARBA00022448"/>
    </source>
</evidence>
<feature type="transmembrane region" description="Helical" evidence="8">
    <location>
        <begin position="431"/>
        <end position="452"/>
    </location>
</feature>
<reference evidence="9 10" key="2">
    <citation type="submission" date="2019-08" db="EMBL/GenBank/DDBJ databases">
        <title>Jejuicoccus antrihumi gen. nov., sp. nov., a new member of the family Dermacoccaceae isolated from a cave.</title>
        <authorList>
            <person name="Schumann P."/>
            <person name="Kim I.S."/>
        </authorList>
    </citation>
    <scope>NUCLEOTIDE SEQUENCE [LARGE SCALE GENOMIC DNA]</scope>
    <source>
        <strain evidence="9 10">C5-26</strain>
    </source>
</reference>
<dbReference type="RefSeq" id="WP_146315700.1">
    <property type="nucleotide sequence ID" value="NZ_VCQV01000005.1"/>
</dbReference>